<sequence>MNQLGIKFCSQVMLMRCKTIRTEFPATTSGTVHPSQQIVQPAQPSQAKPSSMLTRLLGYGLTNTRMCMLYMYTANLQ</sequence>
<reference evidence="2" key="1">
    <citation type="submission" date="2017-12" db="EMBL/GenBank/DDBJ databases">
        <authorList>
            <consortium name="DOE Joint Genome Institute"/>
            <person name="Mondo S.J."/>
            <person name="Kjaerbolling I."/>
            <person name="Vesth T.C."/>
            <person name="Frisvad J.C."/>
            <person name="Nybo J.L."/>
            <person name="Theobald S."/>
            <person name="Kuo A."/>
            <person name="Bowyer P."/>
            <person name="Matsuda Y."/>
            <person name="Lyhne E.K."/>
            <person name="Kogle M.E."/>
            <person name="Clum A."/>
            <person name="Lipzen A."/>
            <person name="Salamov A."/>
            <person name="Ngan C.Y."/>
            <person name="Daum C."/>
            <person name="Chiniquy J."/>
            <person name="Barry K."/>
            <person name="LaButti K."/>
            <person name="Haridas S."/>
            <person name="Simmons B.A."/>
            <person name="Magnuson J.K."/>
            <person name="Mortensen U.H."/>
            <person name="Larsen T.O."/>
            <person name="Grigoriev I.V."/>
            <person name="Baker S.E."/>
            <person name="Andersen M.R."/>
            <person name="Nordberg H.P."/>
            <person name="Cantor M.N."/>
            <person name="Hua S.X."/>
        </authorList>
    </citation>
    <scope>NUCLEOTIDE SEQUENCE [LARGE SCALE GENOMIC DNA]</scope>
    <source>
        <strain evidence="2">IBT 19404</strain>
    </source>
</reference>
<protein>
    <submittedName>
        <fullName evidence="1">Uncharacterized protein</fullName>
    </submittedName>
</protein>
<name>A0A2J5HKA9_9EURO</name>
<dbReference type="EMBL" id="KZ559597">
    <property type="protein sequence ID" value="PLN77378.1"/>
    <property type="molecule type" value="Genomic_DNA"/>
</dbReference>
<dbReference type="Proteomes" id="UP000235023">
    <property type="component" value="Unassembled WGS sequence"/>
</dbReference>
<evidence type="ECO:0000313" key="2">
    <source>
        <dbReference type="Proteomes" id="UP000235023"/>
    </source>
</evidence>
<accession>A0A2J5HKA9</accession>
<keyword evidence="2" id="KW-1185">Reference proteome</keyword>
<gene>
    <name evidence="1" type="ORF">BDW42DRAFT_5178</name>
</gene>
<proteinExistence type="predicted"/>
<organism evidence="1 2">
    <name type="scientific">Aspergillus taichungensis</name>
    <dbReference type="NCBI Taxonomy" id="482145"/>
    <lineage>
        <taxon>Eukaryota</taxon>
        <taxon>Fungi</taxon>
        <taxon>Dikarya</taxon>
        <taxon>Ascomycota</taxon>
        <taxon>Pezizomycotina</taxon>
        <taxon>Eurotiomycetes</taxon>
        <taxon>Eurotiomycetidae</taxon>
        <taxon>Eurotiales</taxon>
        <taxon>Aspergillaceae</taxon>
        <taxon>Aspergillus</taxon>
        <taxon>Aspergillus subgen. Circumdati</taxon>
    </lineage>
</organism>
<dbReference type="AlphaFoldDB" id="A0A2J5HKA9"/>
<evidence type="ECO:0000313" key="1">
    <source>
        <dbReference type="EMBL" id="PLN77378.1"/>
    </source>
</evidence>